<evidence type="ECO:0000313" key="1">
    <source>
        <dbReference type="EMBL" id="GGF24447.1"/>
    </source>
</evidence>
<proteinExistence type="predicted"/>
<dbReference type="AlphaFoldDB" id="A0A917B7I1"/>
<gene>
    <name evidence="1" type="ORF">GCM10011399_17450</name>
</gene>
<sequence>MSDALIGARKRCGADECRSFRVDQLLVQGLGRDPDPIGDVGEFELSKKIEQGRLVHGHRVFVSFCE</sequence>
<protein>
    <submittedName>
        <fullName evidence="1">Uncharacterized protein</fullName>
    </submittedName>
</protein>
<name>A0A917B7I1_9MICO</name>
<dbReference type="EMBL" id="BMGP01000003">
    <property type="protein sequence ID" value="GGF24447.1"/>
    <property type="molecule type" value="Genomic_DNA"/>
</dbReference>
<reference evidence="1 2" key="1">
    <citation type="journal article" date="2014" name="Int. J. Syst. Evol. Microbiol.">
        <title>Complete genome sequence of Corynebacterium casei LMG S-19264T (=DSM 44701T), isolated from a smear-ripened cheese.</title>
        <authorList>
            <consortium name="US DOE Joint Genome Institute (JGI-PGF)"/>
            <person name="Walter F."/>
            <person name="Albersmeier A."/>
            <person name="Kalinowski J."/>
            <person name="Ruckert C."/>
        </authorList>
    </citation>
    <scope>NUCLEOTIDE SEQUENCE [LARGE SCALE GENOMIC DNA]</scope>
    <source>
        <strain evidence="1 2">CGMCC 1.12976</strain>
    </source>
</reference>
<comment type="caution">
    <text evidence="1">The sequence shown here is derived from an EMBL/GenBank/DDBJ whole genome shotgun (WGS) entry which is preliminary data.</text>
</comment>
<keyword evidence="2" id="KW-1185">Reference proteome</keyword>
<dbReference type="Proteomes" id="UP000598775">
    <property type="component" value="Unassembled WGS sequence"/>
</dbReference>
<organism evidence="1 2">
    <name type="scientific">Subtercola lobariae</name>
    <dbReference type="NCBI Taxonomy" id="1588641"/>
    <lineage>
        <taxon>Bacteria</taxon>
        <taxon>Bacillati</taxon>
        <taxon>Actinomycetota</taxon>
        <taxon>Actinomycetes</taxon>
        <taxon>Micrococcales</taxon>
        <taxon>Microbacteriaceae</taxon>
        <taxon>Subtercola</taxon>
    </lineage>
</organism>
<evidence type="ECO:0000313" key="2">
    <source>
        <dbReference type="Proteomes" id="UP000598775"/>
    </source>
</evidence>
<accession>A0A917B7I1</accession>